<dbReference type="GO" id="GO:0007165">
    <property type="term" value="P:signal transduction"/>
    <property type="evidence" value="ECO:0007669"/>
    <property type="project" value="InterPro"/>
</dbReference>
<dbReference type="GO" id="GO:0006935">
    <property type="term" value="P:chemotaxis"/>
    <property type="evidence" value="ECO:0007669"/>
    <property type="project" value="InterPro"/>
</dbReference>
<feature type="compositionally biased region" description="Acidic residues" evidence="1">
    <location>
        <begin position="232"/>
        <end position="241"/>
    </location>
</feature>
<evidence type="ECO:0000313" key="4">
    <source>
        <dbReference type="Proteomes" id="UP000267249"/>
    </source>
</evidence>
<proteinExistence type="predicted"/>
<dbReference type="Proteomes" id="UP000267249">
    <property type="component" value="Chromosome"/>
</dbReference>
<dbReference type="AlphaFoldDB" id="A0AAN1QNG1"/>
<sequence length="350" mass="38848">MATYTPRRLQRSNKNPQLSYQQFLVFVIADEQFALPIESIYKVIQSPKIYGDPHRRGFGLITYQGEQVIVIDLEQHLLGRSRLSGTEATAPLESAHFLILMKVEQPDHGTQLLGLPVEQPPQLQRLSQQKITSLPDSYLRWGDIHGVTSVSVQDVETAEQHPTFILEPTAVLSTLANQEIIVAKQPQLSESLASGSNVNKATSEEILDAVIHSDQATTFDLDRSPDLPESLLPEDDLESLPDPEFFDHPELDLDLATEAIEQPLVEQETLAEVTQTQDEQEQPDLVEPESIALESLPPRSEPPLAAESEVHVLEETIPEVPDLADLPDLDLADVAEILSLDLDDDLQSSD</sequence>
<evidence type="ECO:0000313" key="3">
    <source>
        <dbReference type="EMBL" id="AZB72415.1"/>
    </source>
</evidence>
<dbReference type="InterPro" id="IPR036061">
    <property type="entry name" value="CheW-like_dom_sf"/>
</dbReference>
<evidence type="ECO:0000256" key="1">
    <source>
        <dbReference type="SAM" id="MobiDB-lite"/>
    </source>
</evidence>
<dbReference type="InterPro" id="IPR002545">
    <property type="entry name" value="CheW-lke_dom"/>
</dbReference>
<dbReference type="Gene3D" id="2.30.30.40">
    <property type="entry name" value="SH3 Domains"/>
    <property type="match status" value="1"/>
</dbReference>
<dbReference type="Gene3D" id="2.40.50.180">
    <property type="entry name" value="CheA-289, Domain 4"/>
    <property type="match status" value="1"/>
</dbReference>
<feature type="compositionally biased region" description="Acidic residues" evidence="1">
    <location>
        <begin position="278"/>
        <end position="287"/>
    </location>
</feature>
<protein>
    <submittedName>
        <fullName evidence="3">Chemotaxis protein CheW</fullName>
    </submittedName>
</protein>
<evidence type="ECO:0000259" key="2">
    <source>
        <dbReference type="PROSITE" id="PS50851"/>
    </source>
</evidence>
<name>A0AAN1QNG1_SYNEL</name>
<organism evidence="3 4">
    <name type="scientific">Synechococcus elongatus PCC 11801</name>
    <dbReference type="NCBI Taxonomy" id="2219813"/>
    <lineage>
        <taxon>Bacteria</taxon>
        <taxon>Bacillati</taxon>
        <taxon>Cyanobacteriota</taxon>
        <taxon>Cyanophyceae</taxon>
        <taxon>Synechococcales</taxon>
        <taxon>Synechococcaceae</taxon>
        <taxon>Synechococcus</taxon>
    </lineage>
</organism>
<dbReference type="Pfam" id="PF01584">
    <property type="entry name" value="CheW"/>
    <property type="match status" value="1"/>
</dbReference>
<accession>A0AAN1QNG1</accession>
<feature type="region of interest" description="Disordered" evidence="1">
    <location>
        <begin position="273"/>
        <end position="305"/>
    </location>
</feature>
<reference evidence="3 4" key="1">
    <citation type="journal article" date="2018" name="Sci. Rep.">
        <title>Genome Features and Biochemical Characteristics of a Robust, Fast Growing and Naturally Transformable Cyanobacterium Synechococcus elongatus PCC 11801 Isolated from India.</title>
        <authorList>
            <person name="Jaiswal D."/>
            <person name="Sengupta A."/>
            <person name="Sohoni S."/>
            <person name="Sengupta S."/>
            <person name="Phadnavis A.G."/>
            <person name="Pakrasi H.B."/>
            <person name="Wangikar P.P."/>
        </authorList>
    </citation>
    <scope>NUCLEOTIDE SEQUENCE [LARGE SCALE GENOMIC DNA]</scope>
    <source>
        <strain evidence="3 4">PCC 11801</strain>
    </source>
</reference>
<dbReference type="RefSeq" id="WP_208676641.1">
    <property type="nucleotide sequence ID" value="NZ_CP030139.2"/>
</dbReference>
<feature type="domain" description="CheW-like" evidence="2">
    <location>
        <begin position="20"/>
        <end position="177"/>
    </location>
</feature>
<gene>
    <name evidence="3" type="ORF">DOP62_06470</name>
</gene>
<feature type="compositionally biased region" description="Low complexity" evidence="1">
    <location>
        <begin position="292"/>
        <end position="305"/>
    </location>
</feature>
<dbReference type="SUPFAM" id="SSF50341">
    <property type="entry name" value="CheW-like"/>
    <property type="match status" value="1"/>
</dbReference>
<dbReference type="EMBL" id="CP030139">
    <property type="protein sequence ID" value="AZB72415.1"/>
    <property type="molecule type" value="Genomic_DNA"/>
</dbReference>
<dbReference type="PROSITE" id="PS50851">
    <property type="entry name" value="CHEW"/>
    <property type="match status" value="1"/>
</dbReference>
<feature type="region of interest" description="Disordered" evidence="1">
    <location>
        <begin position="219"/>
        <end position="244"/>
    </location>
</feature>